<dbReference type="EMBL" id="UETB01000004">
    <property type="protein sequence ID" value="SSA40408.1"/>
    <property type="molecule type" value="Genomic_DNA"/>
</dbReference>
<gene>
    <name evidence="1" type="ORF">SAMN05216184_104117</name>
</gene>
<protein>
    <submittedName>
        <fullName evidence="1">Uncharacterized protein</fullName>
    </submittedName>
</protein>
<dbReference type="AlphaFoldDB" id="A0A2Y9AAZ4"/>
<dbReference type="Proteomes" id="UP000250222">
    <property type="component" value="Unassembled WGS sequence"/>
</dbReference>
<dbReference type="OrthoDB" id="3624790at2"/>
<evidence type="ECO:0000313" key="2">
    <source>
        <dbReference type="Proteomes" id="UP000250222"/>
    </source>
</evidence>
<keyword evidence="2" id="KW-1185">Reference proteome</keyword>
<name>A0A2Y9AAZ4_9MICO</name>
<evidence type="ECO:0000313" key="1">
    <source>
        <dbReference type="EMBL" id="SSA40408.1"/>
    </source>
</evidence>
<sequence length="227" mass="24261">MAQQCSATAKSTGQQCARQAIAGGTVCRVHGGATQRARAAAARRVAEQQALAAVTTLGLPRDISPTEALLEEVRWTAGHVQWLRGKVQELEQQPSREVEDSDGELADLGGQHSLVWGVTREKTGGDDRGTTQEAAPSIWYVLYERERKHLVTVASAALKAGVEERRVRLAESQGALVAGVIRRVLDGMLEQLLAAGMAPGMRDVWQESVVEIVPRELRALAAGGGAP</sequence>
<dbReference type="RefSeq" id="WP_110852184.1">
    <property type="nucleotide sequence ID" value="NZ_QKLZ01000004.1"/>
</dbReference>
<reference evidence="1 2" key="1">
    <citation type="submission" date="2016-10" db="EMBL/GenBank/DDBJ databases">
        <authorList>
            <person name="Cai Z."/>
        </authorList>
    </citation>
    <scope>NUCLEOTIDE SEQUENCE [LARGE SCALE GENOMIC DNA]</scope>
    <source>
        <strain evidence="1 2">CGMCC 1.10826</strain>
    </source>
</reference>
<proteinExistence type="predicted"/>
<accession>A0A2Y9AAZ4</accession>
<organism evidence="1 2">
    <name type="scientific">Georgenia satyanarayanai</name>
    <dbReference type="NCBI Taxonomy" id="860221"/>
    <lineage>
        <taxon>Bacteria</taxon>
        <taxon>Bacillati</taxon>
        <taxon>Actinomycetota</taxon>
        <taxon>Actinomycetes</taxon>
        <taxon>Micrococcales</taxon>
        <taxon>Bogoriellaceae</taxon>
        <taxon>Georgenia</taxon>
    </lineage>
</organism>